<dbReference type="Proteomes" id="UP000499080">
    <property type="component" value="Unassembled WGS sequence"/>
</dbReference>
<protein>
    <submittedName>
        <fullName evidence="1">Uncharacterized protein</fullName>
    </submittedName>
</protein>
<comment type="caution">
    <text evidence="1">The sequence shown here is derived from an EMBL/GenBank/DDBJ whole genome shotgun (WGS) entry which is preliminary data.</text>
</comment>
<gene>
    <name evidence="1" type="ORF">AVEN_269829_1</name>
</gene>
<name>A0A4Y2CF98_ARAVE</name>
<evidence type="ECO:0000313" key="2">
    <source>
        <dbReference type="Proteomes" id="UP000499080"/>
    </source>
</evidence>
<dbReference type="EMBL" id="BGPR01000185">
    <property type="protein sequence ID" value="GBM02899.1"/>
    <property type="molecule type" value="Genomic_DNA"/>
</dbReference>
<dbReference type="InterPro" id="IPR021109">
    <property type="entry name" value="Peptidase_aspartic_dom_sf"/>
</dbReference>
<organism evidence="1 2">
    <name type="scientific">Araneus ventricosus</name>
    <name type="common">Orbweaver spider</name>
    <name type="synonym">Epeira ventricosa</name>
    <dbReference type="NCBI Taxonomy" id="182803"/>
    <lineage>
        <taxon>Eukaryota</taxon>
        <taxon>Metazoa</taxon>
        <taxon>Ecdysozoa</taxon>
        <taxon>Arthropoda</taxon>
        <taxon>Chelicerata</taxon>
        <taxon>Arachnida</taxon>
        <taxon>Araneae</taxon>
        <taxon>Araneomorphae</taxon>
        <taxon>Entelegynae</taxon>
        <taxon>Araneoidea</taxon>
        <taxon>Araneidae</taxon>
        <taxon>Araneus</taxon>
    </lineage>
</organism>
<evidence type="ECO:0000313" key="1">
    <source>
        <dbReference type="EMBL" id="GBM02899.1"/>
    </source>
</evidence>
<proteinExistence type="predicted"/>
<dbReference type="OrthoDB" id="10056424at2759"/>
<reference evidence="1 2" key="1">
    <citation type="journal article" date="2019" name="Sci. Rep.">
        <title>Orb-weaving spider Araneus ventricosus genome elucidates the spidroin gene catalogue.</title>
        <authorList>
            <person name="Kono N."/>
            <person name="Nakamura H."/>
            <person name="Ohtoshi R."/>
            <person name="Moran D.A.P."/>
            <person name="Shinohara A."/>
            <person name="Yoshida Y."/>
            <person name="Fujiwara M."/>
            <person name="Mori M."/>
            <person name="Tomita M."/>
            <person name="Arakawa K."/>
        </authorList>
    </citation>
    <scope>NUCLEOTIDE SEQUENCE [LARGE SCALE GENOMIC DNA]</scope>
</reference>
<keyword evidence="2" id="KW-1185">Reference proteome</keyword>
<dbReference type="AlphaFoldDB" id="A0A4Y2CF98"/>
<accession>A0A4Y2CF98</accession>
<sequence length="89" mass="10049">MQRHELIALERCSHNVILGWDFLKASQAIIDCGRAELLLEDTWTQSTLEDFQQSSICTVDNFDIPPLAAKKVRVTMPINYKKGNDNGSV</sequence>
<dbReference type="Gene3D" id="2.40.70.10">
    <property type="entry name" value="Acid Proteases"/>
    <property type="match status" value="1"/>
</dbReference>